<accession>A0A919XK07</accession>
<dbReference type="Proteomes" id="UP000679779">
    <property type="component" value="Unassembled WGS sequence"/>
</dbReference>
<dbReference type="SUPFAM" id="SSF52540">
    <property type="entry name" value="P-loop containing nucleoside triphosphate hydrolases"/>
    <property type="match status" value="1"/>
</dbReference>
<dbReference type="RefSeq" id="WP_160042557.1">
    <property type="nucleotide sequence ID" value="NZ_BORQ01000003.1"/>
</dbReference>
<dbReference type="InterPro" id="IPR027417">
    <property type="entry name" value="P-loop_NTPase"/>
</dbReference>
<dbReference type="Gene3D" id="3.40.50.300">
    <property type="entry name" value="P-loop containing nucleotide triphosphate hydrolases"/>
    <property type="match status" value="1"/>
</dbReference>
<dbReference type="EMBL" id="BORQ01000003">
    <property type="protein sequence ID" value="GIO31668.1"/>
    <property type="molecule type" value="Genomic_DNA"/>
</dbReference>
<evidence type="ECO:0000313" key="1">
    <source>
        <dbReference type="EMBL" id="GIO31668.1"/>
    </source>
</evidence>
<evidence type="ECO:0000313" key="2">
    <source>
        <dbReference type="Proteomes" id="UP000679779"/>
    </source>
</evidence>
<dbReference type="AlphaFoldDB" id="A0A919XK07"/>
<proteinExistence type="predicted"/>
<keyword evidence="2" id="KW-1185">Reference proteome</keyword>
<organism evidence="1 2">
    <name type="scientific">Paenibacillus albilobatus</name>
    <dbReference type="NCBI Taxonomy" id="2716884"/>
    <lineage>
        <taxon>Bacteria</taxon>
        <taxon>Bacillati</taxon>
        <taxon>Bacillota</taxon>
        <taxon>Bacilli</taxon>
        <taxon>Bacillales</taxon>
        <taxon>Paenibacillaceae</taxon>
        <taxon>Paenibacillus</taxon>
    </lineage>
</organism>
<comment type="caution">
    <text evidence="1">The sequence shown here is derived from an EMBL/GenBank/DDBJ whole genome shotgun (WGS) entry which is preliminary data.</text>
</comment>
<evidence type="ECO:0008006" key="3">
    <source>
        <dbReference type="Google" id="ProtNLM"/>
    </source>
</evidence>
<gene>
    <name evidence="1" type="ORF">J2TS6_28090</name>
</gene>
<reference evidence="1" key="1">
    <citation type="submission" date="2021-03" db="EMBL/GenBank/DDBJ databases">
        <title>Antimicrobial resistance genes in bacteria isolated from Japanese honey, and their potential for conferring macrolide and lincosamide resistance in the American foulbrood pathogen Paenibacillus larvae.</title>
        <authorList>
            <person name="Okamoto M."/>
            <person name="Kumagai M."/>
            <person name="Kanamori H."/>
            <person name="Takamatsu D."/>
        </authorList>
    </citation>
    <scope>NUCLEOTIDE SEQUENCE</scope>
    <source>
        <strain evidence="1">J2TS6</strain>
    </source>
</reference>
<name>A0A919XK07_9BACL</name>
<sequence>MKLVIIFGPQAVGKMTVGQELVKMTDLKLFHNHMTIDLVSNFFSYGSAPGKRLVRLFRQEIFEEVAKSDLAGLIFTFVWAFDLQSDWDYIKHISGIFEERGGTVYYVELEADVNERLARNKSPHRLAHKPTKRDPEFSERDLLETMENYRLNSLEGEITHPHYLRINNAKLDPETVARKIKEKFEL</sequence>
<protein>
    <recommendedName>
        <fullName evidence="3">Shikimate kinase</fullName>
    </recommendedName>
</protein>